<sequence>MDCYSRMMQLVVLSSHLTCRRLLGIESAVGFVTAPVLRLLHNDTVDSLAKEACHLPHRGDGRPLSLPCYLSRVRSITFLPEQRRSDTETLHSVTINHYESICRSKFTYHRQGLMVRRHNVLSARLRLGYRPPWQVPGLEGKPTFTDSWPTVPTPSSTIVWRALPYDTCSGICH</sequence>
<dbReference type="EMBL" id="VSRR010006811">
    <property type="protein sequence ID" value="MPC45607.1"/>
    <property type="molecule type" value="Genomic_DNA"/>
</dbReference>
<organism evidence="1 2">
    <name type="scientific">Portunus trituberculatus</name>
    <name type="common">Swimming crab</name>
    <name type="synonym">Neptunus trituberculatus</name>
    <dbReference type="NCBI Taxonomy" id="210409"/>
    <lineage>
        <taxon>Eukaryota</taxon>
        <taxon>Metazoa</taxon>
        <taxon>Ecdysozoa</taxon>
        <taxon>Arthropoda</taxon>
        <taxon>Crustacea</taxon>
        <taxon>Multicrustacea</taxon>
        <taxon>Malacostraca</taxon>
        <taxon>Eumalacostraca</taxon>
        <taxon>Eucarida</taxon>
        <taxon>Decapoda</taxon>
        <taxon>Pleocyemata</taxon>
        <taxon>Brachyura</taxon>
        <taxon>Eubrachyura</taxon>
        <taxon>Portunoidea</taxon>
        <taxon>Portunidae</taxon>
        <taxon>Portuninae</taxon>
        <taxon>Portunus</taxon>
    </lineage>
</organism>
<dbReference type="AlphaFoldDB" id="A0A5B7FJC3"/>
<reference evidence="1 2" key="1">
    <citation type="submission" date="2019-05" db="EMBL/GenBank/DDBJ databases">
        <title>Another draft genome of Portunus trituberculatus and its Hox gene families provides insights of decapod evolution.</title>
        <authorList>
            <person name="Jeong J.-H."/>
            <person name="Song I."/>
            <person name="Kim S."/>
            <person name="Choi T."/>
            <person name="Kim D."/>
            <person name="Ryu S."/>
            <person name="Kim W."/>
        </authorList>
    </citation>
    <scope>NUCLEOTIDE SEQUENCE [LARGE SCALE GENOMIC DNA]</scope>
    <source>
        <tissue evidence="1">Muscle</tissue>
    </source>
</reference>
<gene>
    <name evidence="1" type="ORF">E2C01_039312</name>
</gene>
<proteinExistence type="predicted"/>
<evidence type="ECO:0000313" key="1">
    <source>
        <dbReference type="EMBL" id="MPC45607.1"/>
    </source>
</evidence>
<dbReference type="OrthoDB" id="6379915at2759"/>
<protein>
    <submittedName>
        <fullName evidence="1">Uncharacterized protein</fullName>
    </submittedName>
</protein>
<name>A0A5B7FJC3_PORTR</name>
<keyword evidence="2" id="KW-1185">Reference proteome</keyword>
<evidence type="ECO:0000313" key="2">
    <source>
        <dbReference type="Proteomes" id="UP000324222"/>
    </source>
</evidence>
<comment type="caution">
    <text evidence="1">The sequence shown here is derived from an EMBL/GenBank/DDBJ whole genome shotgun (WGS) entry which is preliminary data.</text>
</comment>
<accession>A0A5B7FJC3</accession>
<dbReference type="Proteomes" id="UP000324222">
    <property type="component" value="Unassembled WGS sequence"/>
</dbReference>